<keyword evidence="8" id="KW-0732">Signal</keyword>
<dbReference type="SUPFAM" id="SSF49785">
    <property type="entry name" value="Galactose-binding domain-like"/>
    <property type="match status" value="1"/>
</dbReference>
<dbReference type="SMART" id="SM00607">
    <property type="entry name" value="FTP"/>
    <property type="match status" value="1"/>
</dbReference>
<dbReference type="InterPro" id="IPR008979">
    <property type="entry name" value="Galactose-bd-like_sf"/>
</dbReference>
<evidence type="ECO:0000256" key="3">
    <source>
        <dbReference type="ARBA" id="ARBA00011233"/>
    </source>
</evidence>
<dbReference type="PANTHER" id="PTHR45713">
    <property type="entry name" value="FTP DOMAIN-CONTAINING PROTEIN"/>
    <property type="match status" value="1"/>
</dbReference>
<comment type="function">
    <text evidence="1">Acts as a defensive agent. Recognizes blood group fucosylated oligosaccharides including A, B, H and Lewis B-type antigens. Does not recognize Lewis A antigen and has low affinity for monovalent haptens.</text>
</comment>
<keyword evidence="11" id="KW-1185">Reference proteome</keyword>
<dbReference type="GO" id="GO:0001868">
    <property type="term" value="P:regulation of complement activation, lectin pathway"/>
    <property type="evidence" value="ECO:0007669"/>
    <property type="project" value="UniProtKB-ARBA"/>
</dbReference>
<evidence type="ECO:0000256" key="4">
    <source>
        <dbReference type="ARBA" id="ARBA00022723"/>
    </source>
</evidence>
<name>A0A8B6GAS8_MYTGA</name>
<comment type="similarity">
    <text evidence="2">Belongs to the fucolectin family.</text>
</comment>
<feature type="chain" id="PRO_5032713417" description="Fucolectin tachylectin-4 pentraxin-1 domain-containing protein" evidence="8">
    <location>
        <begin position="26"/>
        <end position="222"/>
    </location>
</feature>
<dbReference type="PANTHER" id="PTHR45713:SF6">
    <property type="entry name" value="F5_8 TYPE C DOMAIN-CONTAINING PROTEIN"/>
    <property type="match status" value="1"/>
</dbReference>
<dbReference type="GO" id="GO:0042806">
    <property type="term" value="F:fucose binding"/>
    <property type="evidence" value="ECO:0007669"/>
    <property type="project" value="UniProtKB-ARBA"/>
</dbReference>
<dbReference type="InterPro" id="IPR006585">
    <property type="entry name" value="FTP1"/>
</dbReference>
<dbReference type="OrthoDB" id="6137108at2759"/>
<keyword evidence="7" id="KW-1015">Disulfide bond</keyword>
<evidence type="ECO:0000256" key="6">
    <source>
        <dbReference type="ARBA" id="ARBA00022837"/>
    </source>
</evidence>
<evidence type="ECO:0000259" key="9">
    <source>
        <dbReference type="SMART" id="SM00607"/>
    </source>
</evidence>
<feature type="signal peptide" evidence="8">
    <location>
        <begin position="1"/>
        <end position="25"/>
    </location>
</feature>
<dbReference type="Pfam" id="PF22633">
    <property type="entry name" value="F5_F8_type_C_2"/>
    <property type="match status" value="1"/>
</dbReference>
<sequence>MLQYSVIGTLIVVGSLLSVYTQSSGCHITISGNSAEDFKKCDDLNFQKMMDFVNATKQTQILQDVLVKNCQGRKSEKCVEDVAHKKPTGQSSTYSPTAQYNSSHGVDRLIPSGIVYMVVTNRERNPFWWVNLGREYLVERVEIWNRKDCSTERTRNMDVTVGPTLNEMKLCAHYKGPSQTGEHLVLGCTKRMRGRYVKLQIQRTDYLNFLEVKVFALKTCSN</sequence>
<accession>A0A8B6GAS8</accession>
<evidence type="ECO:0000256" key="7">
    <source>
        <dbReference type="ARBA" id="ARBA00023157"/>
    </source>
</evidence>
<comment type="caution">
    <text evidence="10">The sequence shown here is derived from an EMBL/GenBank/DDBJ whole genome shotgun (WGS) entry which is preliminary data.</text>
</comment>
<evidence type="ECO:0000313" key="10">
    <source>
        <dbReference type="EMBL" id="VDI61193.1"/>
    </source>
</evidence>
<dbReference type="EMBL" id="UYJE01008113">
    <property type="protein sequence ID" value="VDI61193.1"/>
    <property type="molecule type" value="Genomic_DNA"/>
</dbReference>
<evidence type="ECO:0000313" key="11">
    <source>
        <dbReference type="Proteomes" id="UP000596742"/>
    </source>
</evidence>
<comment type="subunit">
    <text evidence="3">Homotrimer.</text>
</comment>
<organism evidence="10 11">
    <name type="scientific">Mytilus galloprovincialis</name>
    <name type="common">Mediterranean mussel</name>
    <dbReference type="NCBI Taxonomy" id="29158"/>
    <lineage>
        <taxon>Eukaryota</taxon>
        <taxon>Metazoa</taxon>
        <taxon>Spiralia</taxon>
        <taxon>Lophotrochozoa</taxon>
        <taxon>Mollusca</taxon>
        <taxon>Bivalvia</taxon>
        <taxon>Autobranchia</taxon>
        <taxon>Pteriomorphia</taxon>
        <taxon>Mytilida</taxon>
        <taxon>Mytiloidea</taxon>
        <taxon>Mytilidae</taxon>
        <taxon>Mytilinae</taxon>
        <taxon>Mytilus</taxon>
    </lineage>
</organism>
<proteinExistence type="inferred from homology"/>
<dbReference type="GO" id="GO:0010185">
    <property type="term" value="P:regulation of cellular defense response"/>
    <property type="evidence" value="ECO:0007669"/>
    <property type="project" value="UniProtKB-ARBA"/>
</dbReference>
<keyword evidence="5" id="KW-0430">Lectin</keyword>
<evidence type="ECO:0000256" key="5">
    <source>
        <dbReference type="ARBA" id="ARBA00022734"/>
    </source>
</evidence>
<reference evidence="10" key="1">
    <citation type="submission" date="2018-11" db="EMBL/GenBank/DDBJ databases">
        <authorList>
            <person name="Alioto T."/>
            <person name="Alioto T."/>
        </authorList>
    </citation>
    <scope>NUCLEOTIDE SEQUENCE</scope>
</reference>
<feature type="domain" description="Fucolectin tachylectin-4 pentraxin-1" evidence="9">
    <location>
        <begin position="79"/>
        <end position="221"/>
    </location>
</feature>
<dbReference type="AlphaFoldDB" id="A0A8B6GAS8"/>
<keyword evidence="4" id="KW-0479">Metal-binding</keyword>
<dbReference type="Gene3D" id="2.60.120.260">
    <property type="entry name" value="Galactose-binding domain-like"/>
    <property type="match status" value="1"/>
</dbReference>
<gene>
    <name evidence="10" type="ORF">MGAL_10B070736</name>
</gene>
<evidence type="ECO:0000256" key="2">
    <source>
        <dbReference type="ARBA" id="ARBA00010147"/>
    </source>
</evidence>
<dbReference type="InterPro" id="IPR051941">
    <property type="entry name" value="BG_Antigen-Binding_Lectin"/>
</dbReference>
<keyword evidence="6" id="KW-0106">Calcium</keyword>
<evidence type="ECO:0000256" key="1">
    <source>
        <dbReference type="ARBA" id="ARBA00002219"/>
    </source>
</evidence>
<dbReference type="GO" id="GO:0046872">
    <property type="term" value="F:metal ion binding"/>
    <property type="evidence" value="ECO:0007669"/>
    <property type="project" value="UniProtKB-KW"/>
</dbReference>
<evidence type="ECO:0000256" key="8">
    <source>
        <dbReference type="SAM" id="SignalP"/>
    </source>
</evidence>
<protein>
    <recommendedName>
        <fullName evidence="9">Fucolectin tachylectin-4 pentraxin-1 domain-containing protein</fullName>
    </recommendedName>
</protein>
<dbReference type="Proteomes" id="UP000596742">
    <property type="component" value="Unassembled WGS sequence"/>
</dbReference>